<organism evidence="4 5">
    <name type="scientific">Porites evermanni</name>
    <dbReference type="NCBI Taxonomy" id="104178"/>
    <lineage>
        <taxon>Eukaryota</taxon>
        <taxon>Metazoa</taxon>
        <taxon>Cnidaria</taxon>
        <taxon>Anthozoa</taxon>
        <taxon>Hexacorallia</taxon>
        <taxon>Scleractinia</taxon>
        <taxon>Fungiina</taxon>
        <taxon>Poritidae</taxon>
        <taxon>Porites</taxon>
    </lineage>
</organism>
<dbReference type="PANTHER" id="PTHR28524:SF3">
    <property type="entry name" value="SUCCINATE DEHYDROGENASE ASSEMBLY FACTOR 4, MITOCHONDRIAL"/>
    <property type="match status" value="1"/>
</dbReference>
<evidence type="ECO:0000256" key="1">
    <source>
        <dbReference type="ARBA" id="ARBA00005701"/>
    </source>
</evidence>
<feature type="compositionally biased region" description="Basic and acidic residues" evidence="3">
    <location>
        <begin position="66"/>
        <end position="79"/>
    </location>
</feature>
<evidence type="ECO:0000313" key="5">
    <source>
        <dbReference type="Proteomes" id="UP001159427"/>
    </source>
</evidence>
<evidence type="ECO:0000256" key="3">
    <source>
        <dbReference type="SAM" id="MobiDB-lite"/>
    </source>
</evidence>
<keyword evidence="5" id="KW-1185">Reference proteome</keyword>
<sequence length="122" mass="13798">MAALLCNRVVPFTRIFVRNKNGKSLFSDVATSKRLLNTTFWRYCSQGVHGEDTKKVTEAPETQQKSQKDYGDINEKEVPAEEDPYAPFPDDVNPVTGEKGGPKGPEPTRYGDWERKGRCIDF</sequence>
<feature type="compositionally biased region" description="Basic and acidic residues" evidence="3">
    <location>
        <begin position="109"/>
        <end position="122"/>
    </location>
</feature>
<protein>
    <recommendedName>
        <fullName evidence="2">Succinate dehydrogenase assembly factor 4, mitochondrial</fullName>
    </recommendedName>
</protein>
<reference evidence="4 5" key="1">
    <citation type="submission" date="2022-05" db="EMBL/GenBank/DDBJ databases">
        <authorList>
            <consortium name="Genoscope - CEA"/>
            <person name="William W."/>
        </authorList>
    </citation>
    <scope>NUCLEOTIDE SEQUENCE [LARGE SCALE GENOMIC DNA]</scope>
</reference>
<feature type="region of interest" description="Disordered" evidence="3">
    <location>
        <begin position="50"/>
        <end position="122"/>
    </location>
</feature>
<dbReference type="Proteomes" id="UP001159427">
    <property type="component" value="Unassembled WGS sequence"/>
</dbReference>
<proteinExistence type="inferred from homology"/>
<dbReference type="PANTHER" id="PTHR28524">
    <property type="entry name" value="SUCCINATE DEHYDROGENASE ASSEMBLY FACTOR 4, MITOCHONDRIAL"/>
    <property type="match status" value="1"/>
</dbReference>
<dbReference type="InterPro" id="IPR012875">
    <property type="entry name" value="SDHF4"/>
</dbReference>
<name>A0ABN8M2S2_9CNID</name>
<dbReference type="Pfam" id="PF07896">
    <property type="entry name" value="DUF1674"/>
    <property type="match status" value="1"/>
</dbReference>
<evidence type="ECO:0000313" key="4">
    <source>
        <dbReference type="EMBL" id="CAH3022439.1"/>
    </source>
</evidence>
<gene>
    <name evidence="4" type="ORF">PEVE_00015405</name>
</gene>
<accession>A0ABN8M2S2</accession>
<dbReference type="EMBL" id="CALNXI010000219">
    <property type="protein sequence ID" value="CAH3022439.1"/>
    <property type="molecule type" value="Genomic_DNA"/>
</dbReference>
<evidence type="ECO:0000256" key="2">
    <source>
        <dbReference type="ARBA" id="ARBA00022170"/>
    </source>
</evidence>
<comment type="similarity">
    <text evidence="1">Belongs to the SDHAF4 family.</text>
</comment>
<comment type="caution">
    <text evidence="4">The sequence shown here is derived from an EMBL/GenBank/DDBJ whole genome shotgun (WGS) entry which is preliminary data.</text>
</comment>